<reference evidence="4" key="1">
    <citation type="submission" date="2016-06" db="EMBL/GenBank/DDBJ databases">
        <authorList>
            <person name="Varghese N."/>
            <person name="Submissions Spin"/>
        </authorList>
    </citation>
    <scope>NUCLEOTIDE SEQUENCE [LARGE SCALE GENOMIC DNA]</scope>
    <source>
        <strain evidence="4">DSM 45647</strain>
    </source>
</reference>
<dbReference type="AlphaFoldDB" id="A0A1C5K8A6"/>
<dbReference type="EMBL" id="FMDM01000022">
    <property type="protein sequence ID" value="SCG78676.1"/>
    <property type="molecule type" value="Genomic_DNA"/>
</dbReference>
<accession>A0A1C5K8A6</accession>
<organism evidence="3 4">
    <name type="scientific">Micromonospora humi</name>
    <dbReference type="NCBI Taxonomy" id="745366"/>
    <lineage>
        <taxon>Bacteria</taxon>
        <taxon>Bacillati</taxon>
        <taxon>Actinomycetota</taxon>
        <taxon>Actinomycetes</taxon>
        <taxon>Micromonosporales</taxon>
        <taxon>Micromonosporaceae</taxon>
        <taxon>Micromonospora</taxon>
    </lineage>
</organism>
<keyword evidence="1" id="KW-0328">Glycosyltransferase</keyword>
<dbReference type="PANTHER" id="PTHR12526:SF510">
    <property type="entry name" value="D-INOSITOL 3-PHOSPHATE GLYCOSYLTRANSFERASE"/>
    <property type="match status" value="1"/>
</dbReference>
<evidence type="ECO:0000313" key="4">
    <source>
        <dbReference type="Proteomes" id="UP000199360"/>
    </source>
</evidence>
<dbReference type="Gene3D" id="3.40.50.2000">
    <property type="entry name" value="Glycogen Phosphorylase B"/>
    <property type="match status" value="2"/>
</dbReference>
<evidence type="ECO:0000256" key="2">
    <source>
        <dbReference type="ARBA" id="ARBA00022679"/>
    </source>
</evidence>
<gene>
    <name evidence="3" type="ORF">GA0070213_12233</name>
</gene>
<proteinExistence type="predicted"/>
<evidence type="ECO:0000256" key="1">
    <source>
        <dbReference type="ARBA" id="ARBA00022676"/>
    </source>
</evidence>
<dbReference type="Proteomes" id="UP000199360">
    <property type="component" value="Unassembled WGS sequence"/>
</dbReference>
<keyword evidence="2 3" id="KW-0808">Transferase</keyword>
<dbReference type="PANTHER" id="PTHR12526">
    <property type="entry name" value="GLYCOSYLTRANSFERASE"/>
    <property type="match status" value="1"/>
</dbReference>
<dbReference type="GO" id="GO:0016757">
    <property type="term" value="F:glycosyltransferase activity"/>
    <property type="evidence" value="ECO:0007669"/>
    <property type="project" value="UniProtKB-KW"/>
</dbReference>
<dbReference type="Pfam" id="PF13692">
    <property type="entry name" value="Glyco_trans_1_4"/>
    <property type="match status" value="1"/>
</dbReference>
<protein>
    <submittedName>
        <fullName evidence="3">Glycosyltransferase involved in cell wall bisynthesis</fullName>
    </submittedName>
</protein>
<evidence type="ECO:0000313" key="3">
    <source>
        <dbReference type="EMBL" id="SCG78676.1"/>
    </source>
</evidence>
<keyword evidence="4" id="KW-1185">Reference proteome</keyword>
<name>A0A1C5K8A6_9ACTN</name>
<dbReference type="SUPFAM" id="SSF53756">
    <property type="entry name" value="UDP-Glycosyltransferase/glycogen phosphorylase"/>
    <property type="match status" value="1"/>
</dbReference>
<sequence length="399" mass="43494">MNVTVTVESRLIRTPDGMVWTQFAPTYGTWQRYLAVFDRVRVVARVLDQPVAPGGAAPVNGEGVEVCAVPHYVGPLEYVRHRMAITQSLQATATTTDAVILRMPSPIGALVASARTRHRLPYAVEVIGDPYDVFAPGVDRHPLRPLLRHHFAHSLRRHCRSAVAVAYETERALQNRYPAGPDAPSLAVSSVDLPGSAFTAPRHESDFATPPTLVSIGTLERLYKGVDTLIDAVGLLTRAGFPVRVVHVGTGRYRAHLEHLAVRRGIIDRFTFAGWVPTTEGLQARLDAADLFVMPSRTEGLPRALLEAMARGLPAIASAVGGIPELLPADDLVPPNDPPRLAEAIRRMVSDPARMALSSARNVTRARCYSARSLEPRRETFYQAVRQATSRGLARGAAR</sequence>
<dbReference type="STRING" id="745366.GA0070213_12233"/>
<dbReference type="CDD" id="cd03801">
    <property type="entry name" value="GT4_PimA-like"/>
    <property type="match status" value="1"/>
</dbReference>
<dbReference type="OrthoDB" id="9806887at2"/>
<dbReference type="RefSeq" id="WP_091071635.1">
    <property type="nucleotide sequence ID" value="NZ_FMDM01000022.1"/>
</dbReference>